<reference evidence="2 3" key="1">
    <citation type="journal article" date="2016" name="Nat. Commun.">
        <title>Thousands of microbial genomes shed light on interconnected biogeochemical processes in an aquifer system.</title>
        <authorList>
            <person name="Anantharaman K."/>
            <person name="Brown C.T."/>
            <person name="Hug L.A."/>
            <person name="Sharon I."/>
            <person name="Castelle C.J."/>
            <person name="Probst A.J."/>
            <person name="Thomas B.C."/>
            <person name="Singh A."/>
            <person name="Wilkins M.J."/>
            <person name="Karaoz U."/>
            <person name="Brodie E.L."/>
            <person name="Williams K.H."/>
            <person name="Hubbard S.S."/>
            <person name="Banfield J.F."/>
        </authorList>
    </citation>
    <scope>NUCLEOTIDE SEQUENCE [LARGE SCALE GENOMIC DNA]</scope>
</reference>
<dbReference type="SUPFAM" id="SSF53850">
    <property type="entry name" value="Periplasmic binding protein-like II"/>
    <property type="match status" value="1"/>
</dbReference>
<gene>
    <name evidence="2" type="ORF">A3B74_03135</name>
</gene>
<accession>A0A1G2ARY5</accession>
<dbReference type="PANTHER" id="PTHR43649">
    <property type="entry name" value="ARABINOSE-BINDING PROTEIN-RELATED"/>
    <property type="match status" value="1"/>
</dbReference>
<keyword evidence="1" id="KW-0472">Membrane</keyword>
<evidence type="ECO:0000313" key="3">
    <source>
        <dbReference type="Proteomes" id="UP000177165"/>
    </source>
</evidence>
<dbReference type="EMBL" id="MHKB01000012">
    <property type="protein sequence ID" value="OGY78757.1"/>
    <property type="molecule type" value="Genomic_DNA"/>
</dbReference>
<keyword evidence="1" id="KW-0812">Transmembrane</keyword>
<sequence length="477" mass="54365">MFTRKQNLQKNTVSPKYKVRRKHIIRILTYGTLTSLLVIVFAGCGERITPPEKVELEYWGVWNEKSEIQKIITDFNAKYSHISIKYRKLRYEEYQDLLLTGWAQDKGPDIFAIQNSWVGAYKNFIEPMPQSMTVKRKYIKESFAGAKKDEVVEEVKIPGYDARTLNQKFVQVMVDDAVINNQIYGLPLSIDTLAMYYNRDLLSQAQITQPPTLWSEFIEIIPRLTLLDQDGNIIRSGAAMGATQNVDRAVDILANLMLQNGTNIVEEKRVVLTQESATQKGYYPGPRALEFYTDFAVPTKQVYTWNENMPNSLEAFAQGRVAFFFGYAYHLPLVQAQAQGINFDIVKFPQIDTNRTVNFANYWIETVAKKSEHQNEAWAFLQFATDEENVIPFLEKSKKPTALLSLITSQVSENPILSPFIIQGLTAKSWYSGRKPVEAEAALENAIQKILAKDVPEEGDPYAKVLQDVAKKIQGTL</sequence>
<dbReference type="Pfam" id="PF13416">
    <property type="entry name" value="SBP_bac_8"/>
    <property type="match status" value="1"/>
</dbReference>
<organism evidence="2 3">
    <name type="scientific">Candidatus Kerfeldbacteria bacterium RIFCSPHIGHO2_02_FULL_42_14</name>
    <dbReference type="NCBI Taxonomy" id="1798540"/>
    <lineage>
        <taxon>Bacteria</taxon>
        <taxon>Candidatus Kerfeldiibacteriota</taxon>
    </lineage>
</organism>
<feature type="transmembrane region" description="Helical" evidence="1">
    <location>
        <begin position="24"/>
        <end position="43"/>
    </location>
</feature>
<dbReference type="PANTHER" id="PTHR43649:SF12">
    <property type="entry name" value="DIACETYLCHITOBIOSE BINDING PROTEIN DASA"/>
    <property type="match status" value="1"/>
</dbReference>
<dbReference type="Proteomes" id="UP000177165">
    <property type="component" value="Unassembled WGS sequence"/>
</dbReference>
<dbReference type="AlphaFoldDB" id="A0A1G2ARY5"/>
<dbReference type="InterPro" id="IPR006059">
    <property type="entry name" value="SBP"/>
</dbReference>
<dbReference type="InterPro" id="IPR050490">
    <property type="entry name" value="Bact_solute-bd_prot1"/>
</dbReference>
<keyword evidence="1" id="KW-1133">Transmembrane helix</keyword>
<comment type="caution">
    <text evidence="2">The sequence shown here is derived from an EMBL/GenBank/DDBJ whole genome shotgun (WGS) entry which is preliminary data.</text>
</comment>
<dbReference type="Gene3D" id="3.40.190.10">
    <property type="entry name" value="Periplasmic binding protein-like II"/>
    <property type="match status" value="1"/>
</dbReference>
<protein>
    <recommendedName>
        <fullName evidence="4">ABC transporter substrate-binding protein</fullName>
    </recommendedName>
</protein>
<evidence type="ECO:0000313" key="2">
    <source>
        <dbReference type="EMBL" id="OGY78757.1"/>
    </source>
</evidence>
<dbReference type="STRING" id="1798540.A3B74_03135"/>
<evidence type="ECO:0008006" key="4">
    <source>
        <dbReference type="Google" id="ProtNLM"/>
    </source>
</evidence>
<proteinExistence type="predicted"/>
<evidence type="ECO:0000256" key="1">
    <source>
        <dbReference type="SAM" id="Phobius"/>
    </source>
</evidence>
<name>A0A1G2ARY5_9BACT</name>